<comment type="caution">
    <text evidence="3">The sequence shown here is derived from an EMBL/GenBank/DDBJ whole genome shotgun (WGS) entry which is preliminary data.</text>
</comment>
<evidence type="ECO:0008006" key="5">
    <source>
        <dbReference type="Google" id="ProtNLM"/>
    </source>
</evidence>
<dbReference type="NCBIfam" id="TIGR00466">
    <property type="entry name" value="kdsB"/>
    <property type="match status" value="1"/>
</dbReference>
<dbReference type="PANTHER" id="PTHR42866">
    <property type="entry name" value="3-DEOXY-MANNO-OCTULOSONATE CYTIDYLYLTRANSFERASE"/>
    <property type="match status" value="1"/>
</dbReference>
<dbReference type="CDD" id="cd02517">
    <property type="entry name" value="CMP-KDO-Synthetase"/>
    <property type="match status" value="1"/>
</dbReference>
<reference evidence="3 4" key="1">
    <citation type="journal article" date="2015" name="Genome Biol. Evol.">
        <title>Comparative Genomics of a Bacterivorous Green Alga Reveals Evolutionary Causalities and Consequences of Phago-Mixotrophic Mode of Nutrition.</title>
        <authorList>
            <person name="Burns J.A."/>
            <person name="Paasch A."/>
            <person name="Narechania A."/>
            <person name="Kim E."/>
        </authorList>
    </citation>
    <scope>NUCLEOTIDE SEQUENCE [LARGE SCALE GENOMIC DNA]</scope>
    <source>
        <strain evidence="3 4">PLY_AMNH</strain>
    </source>
</reference>
<dbReference type="InterPro" id="IPR029044">
    <property type="entry name" value="Nucleotide-diphossugar_trans"/>
</dbReference>
<protein>
    <recommendedName>
        <fullName evidence="5">3-deoxy-manno-octulosonate cytidylyltransferase</fullName>
    </recommendedName>
</protein>
<keyword evidence="4" id="KW-1185">Reference proteome</keyword>
<dbReference type="Pfam" id="PF02348">
    <property type="entry name" value="CTP_transf_3"/>
    <property type="match status" value="2"/>
</dbReference>
<accession>A0AAE0EQI0</accession>
<dbReference type="SUPFAM" id="SSF53448">
    <property type="entry name" value="Nucleotide-diphospho-sugar transferases"/>
    <property type="match status" value="2"/>
</dbReference>
<dbReference type="HAMAP" id="MF_00057">
    <property type="entry name" value="KdsB"/>
    <property type="match status" value="1"/>
</dbReference>
<sequence>MADLKRKREGGDSEPCAAEKTAIGIIPARHGSTRFPGKPLADIGGKPMIWVRECAFFFVKFWLVKCGASFLPFTSSKTRADLRLQHTYHNAKKSTRLSKLVVATDDQRIVDVVKDFGGEVFMTDPKWENGTERCLEVMNKLKEEGSSYDIVVNIQGDEPFIEASHIDSVVDVVATSDAVMGSLCRPHIDEADVMSVNNVKVVLDVNQFALYFSRALIPYNKKGAYDPDTKYWRKLGIYSYRADFLPKFIEMPASLLQKSEDLEQNKVIEAGYRIRMGIVNEAVHGVDTPEQLVHLNELIKSGEIKMTNS</sequence>
<dbReference type="GO" id="GO:0005829">
    <property type="term" value="C:cytosol"/>
    <property type="evidence" value="ECO:0007669"/>
    <property type="project" value="TreeGrafter"/>
</dbReference>
<keyword evidence="2" id="KW-0548">Nucleotidyltransferase</keyword>
<dbReference type="Proteomes" id="UP001190700">
    <property type="component" value="Unassembled WGS sequence"/>
</dbReference>
<dbReference type="InterPro" id="IPR004528">
    <property type="entry name" value="KdsB"/>
</dbReference>
<dbReference type="GO" id="GO:0008690">
    <property type="term" value="F:3-deoxy-manno-octulosonate cytidylyltransferase activity"/>
    <property type="evidence" value="ECO:0007669"/>
    <property type="project" value="InterPro"/>
</dbReference>
<evidence type="ECO:0000256" key="2">
    <source>
        <dbReference type="ARBA" id="ARBA00022695"/>
    </source>
</evidence>
<dbReference type="Gene3D" id="3.90.550.10">
    <property type="entry name" value="Spore Coat Polysaccharide Biosynthesis Protein SpsA, Chain A"/>
    <property type="match status" value="2"/>
</dbReference>
<dbReference type="InterPro" id="IPR003329">
    <property type="entry name" value="Cytidylyl_trans"/>
</dbReference>
<evidence type="ECO:0000313" key="3">
    <source>
        <dbReference type="EMBL" id="KAK3236589.1"/>
    </source>
</evidence>
<dbReference type="NCBIfam" id="NF003952">
    <property type="entry name" value="PRK05450.1-5"/>
    <property type="match status" value="1"/>
</dbReference>
<gene>
    <name evidence="3" type="ORF">CYMTET_53279</name>
</gene>
<dbReference type="EMBL" id="LGRX02034958">
    <property type="protein sequence ID" value="KAK3236589.1"/>
    <property type="molecule type" value="Genomic_DNA"/>
</dbReference>
<name>A0AAE0EQI0_9CHLO</name>
<keyword evidence="1" id="KW-0808">Transferase</keyword>
<evidence type="ECO:0000313" key="4">
    <source>
        <dbReference type="Proteomes" id="UP001190700"/>
    </source>
</evidence>
<dbReference type="AlphaFoldDB" id="A0AAE0EQI0"/>
<evidence type="ECO:0000256" key="1">
    <source>
        <dbReference type="ARBA" id="ARBA00022679"/>
    </source>
</evidence>
<dbReference type="PANTHER" id="PTHR42866:SF2">
    <property type="entry name" value="3-DEOXY-MANNO-OCTULOSONATE CYTIDYLYLTRANSFERASE, MITOCHONDRIAL"/>
    <property type="match status" value="1"/>
</dbReference>
<proteinExistence type="inferred from homology"/>
<organism evidence="3 4">
    <name type="scientific">Cymbomonas tetramitiformis</name>
    <dbReference type="NCBI Taxonomy" id="36881"/>
    <lineage>
        <taxon>Eukaryota</taxon>
        <taxon>Viridiplantae</taxon>
        <taxon>Chlorophyta</taxon>
        <taxon>Pyramimonadophyceae</taxon>
        <taxon>Pyramimonadales</taxon>
        <taxon>Pyramimonadaceae</taxon>
        <taxon>Cymbomonas</taxon>
    </lineage>
</organism>